<dbReference type="PANTHER" id="PTHR15715">
    <property type="entry name" value="CENTROSOMAL PROTEIN OF 170 KDA"/>
    <property type="match status" value="1"/>
</dbReference>
<dbReference type="GO" id="GO:0005789">
    <property type="term" value="C:endoplasmic reticulum membrane"/>
    <property type="evidence" value="ECO:0007669"/>
    <property type="project" value="UniProtKB-SubCell"/>
</dbReference>
<dbReference type="PROSITE" id="PS01255">
    <property type="entry name" value="FETUIN_2"/>
    <property type="match status" value="1"/>
</dbReference>
<dbReference type="AlphaFoldDB" id="A0A3Q0DZT8"/>
<dbReference type="InterPro" id="IPR008984">
    <property type="entry name" value="SMAD_FHA_dom_sf"/>
</dbReference>
<evidence type="ECO:0000256" key="14">
    <source>
        <dbReference type="ARBA" id="ARBA00057671"/>
    </source>
</evidence>
<accession>A0A3Q0DZT8</accession>
<evidence type="ECO:0000256" key="1">
    <source>
        <dbReference type="ARBA" id="ARBA00004163"/>
    </source>
</evidence>
<dbReference type="PANTHER" id="PTHR15715:SF22">
    <property type="entry name" value="SARCOLEMMAL MEMBRANE-ASSOCIATED PROTEIN"/>
    <property type="match status" value="1"/>
</dbReference>
<feature type="region of interest" description="Disordered" evidence="20">
    <location>
        <begin position="436"/>
        <end position="467"/>
    </location>
</feature>
<dbReference type="PROSITE" id="PS50006">
    <property type="entry name" value="FHA_DOMAIN"/>
    <property type="match status" value="1"/>
</dbReference>
<dbReference type="RefSeq" id="XP_021568746.1">
    <property type="nucleotide sequence ID" value="XM_021713071.1"/>
</dbReference>
<dbReference type="InterPro" id="IPR051176">
    <property type="entry name" value="Cent_Immune-Sig_Mod"/>
</dbReference>
<feature type="domain" description="FHA" evidence="22">
    <location>
        <begin position="28"/>
        <end position="85"/>
    </location>
</feature>
<evidence type="ECO:0000256" key="9">
    <source>
        <dbReference type="ARBA" id="ARBA00023054"/>
    </source>
</evidence>
<feature type="coiled-coil region" evidence="19">
    <location>
        <begin position="233"/>
        <end position="387"/>
    </location>
</feature>
<comment type="similarity">
    <text evidence="16">Belongs to the SLMAP family.</text>
</comment>
<evidence type="ECO:0000256" key="13">
    <source>
        <dbReference type="ARBA" id="ARBA00046294"/>
    </source>
</evidence>
<evidence type="ECO:0000256" key="4">
    <source>
        <dbReference type="ARBA" id="ARBA00022490"/>
    </source>
</evidence>
<organism evidence="23 24">
    <name type="scientific">Carlito syrichta</name>
    <name type="common">Philippine tarsier</name>
    <name type="synonym">Tarsius syrichta</name>
    <dbReference type="NCBI Taxonomy" id="1868482"/>
    <lineage>
        <taxon>Eukaryota</taxon>
        <taxon>Metazoa</taxon>
        <taxon>Chordata</taxon>
        <taxon>Craniata</taxon>
        <taxon>Vertebrata</taxon>
        <taxon>Euteleostomi</taxon>
        <taxon>Mammalia</taxon>
        <taxon>Eutheria</taxon>
        <taxon>Euarchontoglires</taxon>
        <taxon>Primates</taxon>
        <taxon>Haplorrhini</taxon>
        <taxon>Tarsiiformes</taxon>
        <taxon>Tarsiidae</taxon>
        <taxon>Carlito</taxon>
    </lineage>
</organism>
<dbReference type="GO" id="GO:0005813">
    <property type="term" value="C:centrosome"/>
    <property type="evidence" value="ECO:0007669"/>
    <property type="project" value="UniProtKB-SubCell"/>
</dbReference>
<dbReference type="Pfam" id="PF00498">
    <property type="entry name" value="FHA"/>
    <property type="match status" value="1"/>
</dbReference>
<dbReference type="GO" id="GO:0031966">
    <property type="term" value="C:mitochondrial membrane"/>
    <property type="evidence" value="ECO:0007669"/>
    <property type="project" value="UniProtKB-SubCell"/>
</dbReference>
<evidence type="ECO:0000313" key="23">
    <source>
        <dbReference type="Proteomes" id="UP000189704"/>
    </source>
</evidence>
<keyword evidence="23" id="KW-1185">Reference proteome</keyword>
<feature type="coiled-coil region" evidence="19">
    <location>
        <begin position="172"/>
        <end position="199"/>
    </location>
</feature>
<comment type="subunit">
    <text evidence="17">Homodimer. Interacts with myosin. Interacts with SIKE1 and both associate with the STRIPAK core complex composed of PP2A catalytic and scaffolding subunits, the striatins (PP2A regulatory subunits), the striatin-associated proteins MOB4, STRIP1 and STRIP2, PDCD10 and members of the STE20 kinases, such as STK24 and STK26. Interacts (via FHA domain) with STK3 (when phosphorylated); the interaction associates STK3 with the STRIPAK complex.</text>
</comment>
<gene>
    <name evidence="24" type="primary">SLMAP</name>
</gene>
<keyword evidence="6 21" id="KW-0812">Transmembrane</keyword>
<keyword evidence="9 19" id="KW-0175">Coiled coil</keyword>
<evidence type="ECO:0000256" key="12">
    <source>
        <dbReference type="ARBA" id="ARBA00023212"/>
    </source>
</evidence>
<feature type="transmembrane region" description="Helical" evidence="21">
    <location>
        <begin position="801"/>
        <end position="820"/>
    </location>
</feature>
<evidence type="ECO:0000256" key="6">
    <source>
        <dbReference type="ARBA" id="ARBA00022692"/>
    </source>
</evidence>
<dbReference type="FunFam" id="2.60.200.20:FF:000003">
    <property type="entry name" value="sarcolemmal membrane-associated protein isoform X2"/>
    <property type="match status" value="1"/>
</dbReference>
<dbReference type="CDD" id="cd22679">
    <property type="entry name" value="FHA_SLMAP"/>
    <property type="match status" value="1"/>
</dbReference>
<comment type="function">
    <text evidence="14">Associates with the striatin-interacting phosphatase and kinase (STRIPAK) core complex, forming the extended (SIKE1:SLMAP)STRIPAK complex. The (SIKE1:SLMAP)STRIPAK complex dephosphorylates STK3 leading to the inhibition of Hippo signaling and the control of cell growth. May play a role during myoblast fusion.</text>
</comment>
<keyword evidence="12" id="KW-0206">Cytoskeleton</keyword>
<evidence type="ECO:0000313" key="24">
    <source>
        <dbReference type="RefSeq" id="XP_021568746.1"/>
    </source>
</evidence>
<name>A0A3Q0DZT8_CARSF</name>
<dbReference type="SUPFAM" id="SSF49879">
    <property type="entry name" value="SMAD/FHA domain"/>
    <property type="match status" value="1"/>
</dbReference>
<evidence type="ECO:0000256" key="15">
    <source>
        <dbReference type="ARBA" id="ARBA00060409"/>
    </source>
</evidence>
<proteinExistence type="inferred from homology"/>
<evidence type="ECO:0000256" key="10">
    <source>
        <dbReference type="ARBA" id="ARBA00023128"/>
    </source>
</evidence>
<evidence type="ECO:0000256" key="3">
    <source>
        <dbReference type="ARBA" id="ARBA00022475"/>
    </source>
</evidence>
<feature type="compositionally biased region" description="Basic and acidic residues" evidence="20">
    <location>
        <begin position="436"/>
        <end position="446"/>
    </location>
</feature>
<dbReference type="GO" id="GO:1900825">
    <property type="term" value="P:regulation of membrane depolarization during cardiac muscle cell action potential"/>
    <property type="evidence" value="ECO:0007669"/>
    <property type="project" value="TreeGrafter"/>
</dbReference>
<keyword evidence="5" id="KW-0597">Phosphoprotein</keyword>
<dbReference type="InterPro" id="IPR001363">
    <property type="entry name" value="Prot_inh_fetuin_CS"/>
</dbReference>
<keyword evidence="7" id="KW-0256">Endoplasmic reticulum</keyword>
<dbReference type="GO" id="GO:0072659">
    <property type="term" value="P:protein localization to plasma membrane"/>
    <property type="evidence" value="ECO:0007669"/>
    <property type="project" value="TreeGrafter"/>
</dbReference>
<evidence type="ECO:0000256" key="17">
    <source>
        <dbReference type="ARBA" id="ARBA00066015"/>
    </source>
</evidence>
<evidence type="ECO:0000259" key="22">
    <source>
        <dbReference type="PROSITE" id="PS50006"/>
    </source>
</evidence>
<evidence type="ECO:0000256" key="8">
    <source>
        <dbReference type="ARBA" id="ARBA00022989"/>
    </source>
</evidence>
<dbReference type="CDD" id="cd21911">
    <property type="entry name" value="CC1_SLMAP"/>
    <property type="match status" value="1"/>
</dbReference>
<evidence type="ECO:0000256" key="5">
    <source>
        <dbReference type="ARBA" id="ARBA00022553"/>
    </source>
</evidence>
<evidence type="ECO:0000256" key="11">
    <source>
        <dbReference type="ARBA" id="ARBA00023136"/>
    </source>
</evidence>
<dbReference type="GO" id="GO:0042383">
    <property type="term" value="C:sarcolemma"/>
    <property type="evidence" value="ECO:0007669"/>
    <property type="project" value="UniProtKB-SubCell"/>
</dbReference>
<dbReference type="STRING" id="1868482.ENSTSYP00000027991"/>
<keyword evidence="4" id="KW-0963">Cytoplasm</keyword>
<keyword evidence="10" id="KW-0496">Mitochondrion</keyword>
<evidence type="ECO:0000256" key="18">
    <source>
        <dbReference type="ARBA" id="ARBA00074026"/>
    </source>
</evidence>
<comment type="subcellular location">
    <subcellularLocation>
        <location evidence="15">Cell membrane</location>
        <location evidence="15">Sarcolemma</location>
        <topology evidence="15">Single-pass type IV membrane protein</topology>
    </subcellularLocation>
    <subcellularLocation>
        <location evidence="2">Cytoplasm</location>
        <location evidence="2">Cytoskeleton</location>
        <location evidence="2">Microtubule organizing center</location>
        <location evidence="2">Centrosome</location>
    </subcellularLocation>
    <subcellularLocation>
        <location evidence="1">Endoplasmic reticulum membrane</location>
        <topology evidence="1">Single-pass type IV membrane protein</topology>
    </subcellularLocation>
    <subcellularLocation>
        <location evidence="13">Mitochondrion membrane</location>
        <topology evidence="13">Single-pass type IV membrane protein</topology>
    </subcellularLocation>
</comment>
<feature type="coiled-coil region" evidence="19">
    <location>
        <begin position="595"/>
        <end position="795"/>
    </location>
</feature>
<keyword evidence="3" id="KW-1003">Cell membrane</keyword>
<dbReference type="GO" id="GO:0005615">
    <property type="term" value="C:extracellular space"/>
    <property type="evidence" value="ECO:0007669"/>
    <property type="project" value="InterPro"/>
</dbReference>
<evidence type="ECO:0000256" key="20">
    <source>
        <dbReference type="SAM" id="MobiDB-lite"/>
    </source>
</evidence>
<dbReference type="Gene3D" id="2.60.200.20">
    <property type="match status" value="1"/>
</dbReference>
<dbReference type="GeneID" id="103261826"/>
<evidence type="ECO:0000256" key="2">
    <source>
        <dbReference type="ARBA" id="ARBA00004300"/>
    </source>
</evidence>
<keyword evidence="8 21" id="KW-1133">Transmembrane helix</keyword>
<dbReference type="InterPro" id="IPR000253">
    <property type="entry name" value="FHA_dom"/>
</dbReference>
<keyword evidence="11 21" id="KW-0472">Membrane</keyword>
<protein>
    <recommendedName>
        <fullName evidence="18">Sarcolemmal membrane-associated protein</fullName>
    </recommendedName>
</protein>
<dbReference type="SMART" id="SM00240">
    <property type="entry name" value="FHA"/>
    <property type="match status" value="1"/>
</dbReference>
<evidence type="ECO:0000256" key="7">
    <source>
        <dbReference type="ARBA" id="ARBA00022824"/>
    </source>
</evidence>
<evidence type="ECO:0000256" key="19">
    <source>
        <dbReference type="SAM" id="Coils"/>
    </source>
</evidence>
<dbReference type="OMA" id="XVIHAPL"/>
<dbReference type="CTD" id="7871"/>
<sequence>MPSALAIFTCRPNSHPFQERHVYLDEPIKIGRSVARCRPAQNNATFDCKVLSRNHALVWFDHKTGKFYLQDTKSSNGTFINSQRLSRGSEESPPCEILSGDIIQFGVDVTENTRKVTHGCIVSTIKLFLPDGMEARLRSDVIHAPLPSPVDKVAANTPSMYSQELFQLSQYLQEALHREQMLEQKLATLQRLLAITQEASDTSWQALIDEDRLLSRLEVMGNQLQACSKNQTEDSLRKELIALQEDKHNYETTAKESLRRVLQEKIEVVRKLSEVERSLSNTEDECTHLKEMNERTQEELRELANKYNGAVNEIKDLSDKLKVAEGKQEEIQQKGQAEKKELQHKIDEMEEKEQELQAKIEALQADNDFTNERLTALQVRLEHLQEKTLKECNSLEHLLSKSGGDCTFIHQFIECQKKLIVEGHLTKVVEETKLSKENQARAKESDLSDTLSPSKEKSSDDTTDAQMDEQDLNEPLAKVSLLKDDLQGTQSEIEAKQEIQHLRKELIEAQELARASKQKCFELQGLLEEERKAYRNQVEESTKQIHVLQAQLQRLHIDMENLREEKDSKITSTRDELLSARDEIILLHQAAEKAASERDTDIASLQEELKKVRSELERWRKAASEYEKEITSLQNSFQLRCQQCEDQQREEATRLQGELQKLRKEWNVLETECHSLKKENVLLSSELQRQEKELHNSQKQSLELTSDLNILQMTRKELENQVGSLKEQHLRDSADLKTLLSKAENQAKDVQKEFEKTQTVLSELKLKFEMTEQEKQSITDELKQCKDNLKLLREKGNNKPWPWMPMLAALVAVTAIVLYVPGLARASP</sequence>
<reference evidence="24" key="1">
    <citation type="submission" date="2025-08" db="UniProtKB">
        <authorList>
            <consortium name="RefSeq"/>
        </authorList>
    </citation>
    <scope>IDENTIFICATION</scope>
</reference>
<evidence type="ECO:0000256" key="16">
    <source>
        <dbReference type="ARBA" id="ARBA00061687"/>
    </source>
</evidence>
<feature type="coiled-coil region" evidence="19">
    <location>
        <begin position="492"/>
        <end position="565"/>
    </location>
</feature>
<dbReference type="Proteomes" id="UP000189704">
    <property type="component" value="Unplaced"/>
</dbReference>
<evidence type="ECO:0000256" key="21">
    <source>
        <dbReference type="SAM" id="Phobius"/>
    </source>
</evidence>